<evidence type="ECO:0000256" key="3">
    <source>
        <dbReference type="ARBA" id="ARBA00022473"/>
    </source>
</evidence>
<keyword evidence="5" id="KW-0272">Extracellular matrix</keyword>
<evidence type="ECO:0000313" key="14">
    <source>
        <dbReference type="Proteomes" id="UP000001593"/>
    </source>
</evidence>
<keyword evidence="8" id="KW-1015">Disulfide bond</keyword>
<organism evidence="13 14">
    <name type="scientific">Nematostella vectensis</name>
    <name type="common">Starlet sea anemone</name>
    <dbReference type="NCBI Taxonomy" id="45351"/>
    <lineage>
        <taxon>Eukaryota</taxon>
        <taxon>Metazoa</taxon>
        <taxon>Cnidaria</taxon>
        <taxon>Anthozoa</taxon>
        <taxon>Hexacorallia</taxon>
        <taxon>Actiniaria</taxon>
        <taxon>Edwardsiidae</taxon>
        <taxon>Nematostella</taxon>
    </lineage>
</organism>
<dbReference type="GO" id="GO:0005125">
    <property type="term" value="F:cytokine activity"/>
    <property type="evidence" value="ECO:0000318"/>
    <property type="project" value="GO_Central"/>
</dbReference>
<reference evidence="13 14" key="1">
    <citation type="journal article" date="2007" name="Science">
        <title>Sea anemone genome reveals ancestral eumetazoan gene repertoire and genomic organization.</title>
        <authorList>
            <person name="Putnam N.H."/>
            <person name="Srivastava M."/>
            <person name="Hellsten U."/>
            <person name="Dirks B."/>
            <person name="Chapman J."/>
            <person name="Salamov A."/>
            <person name="Terry A."/>
            <person name="Shapiro H."/>
            <person name="Lindquist E."/>
            <person name="Kapitonov V.V."/>
            <person name="Jurka J."/>
            <person name="Genikhovich G."/>
            <person name="Grigoriev I.V."/>
            <person name="Lucas S.M."/>
            <person name="Steele R.E."/>
            <person name="Finnerty J.R."/>
            <person name="Technau U."/>
            <person name="Martindale M.Q."/>
            <person name="Rokhsar D.S."/>
        </authorList>
    </citation>
    <scope>NUCLEOTIDE SEQUENCE [LARGE SCALE GENOMIC DNA]</scope>
    <source>
        <strain evidence="14">CH2 X CH6</strain>
    </source>
</reference>
<evidence type="ECO:0000256" key="8">
    <source>
        <dbReference type="ARBA" id="ARBA00023157"/>
    </source>
</evidence>
<dbReference type="Proteomes" id="UP000001593">
    <property type="component" value="Unassembled WGS sequence"/>
</dbReference>
<feature type="signal peptide" evidence="12">
    <location>
        <begin position="1"/>
        <end position="25"/>
    </location>
</feature>
<keyword evidence="7 12" id="KW-0732">Signal</keyword>
<evidence type="ECO:0000256" key="5">
    <source>
        <dbReference type="ARBA" id="ARBA00022530"/>
    </source>
</evidence>
<dbReference type="EMBL" id="DS469573">
    <property type="protein sequence ID" value="EDO41710.1"/>
    <property type="molecule type" value="Genomic_DNA"/>
</dbReference>
<dbReference type="InParanoid" id="A7S3E5"/>
<comment type="subcellular location">
    <subcellularLocation>
        <location evidence="1 11">Secreted</location>
        <location evidence="1 11">Extracellular space</location>
        <location evidence="1 11">Extracellular matrix</location>
    </subcellularLocation>
</comment>
<dbReference type="PANTHER" id="PTHR12027">
    <property type="entry name" value="WNT RELATED"/>
    <property type="match status" value="1"/>
</dbReference>
<evidence type="ECO:0000256" key="11">
    <source>
        <dbReference type="RuleBase" id="RU003500"/>
    </source>
</evidence>
<dbReference type="PANTHER" id="PTHR12027:SF37">
    <property type="entry name" value="PROTEIN WNT"/>
    <property type="match status" value="1"/>
</dbReference>
<dbReference type="CDD" id="cd19334">
    <property type="entry name" value="Wnt_Wnt2_like"/>
    <property type="match status" value="1"/>
</dbReference>
<dbReference type="InterPro" id="IPR018161">
    <property type="entry name" value="Wnt_CS"/>
</dbReference>
<dbReference type="HOGENOM" id="CLU_033039_1_4_1"/>
<dbReference type="GO" id="GO:0045165">
    <property type="term" value="P:cell fate commitment"/>
    <property type="evidence" value="ECO:0000318"/>
    <property type="project" value="GO_Central"/>
</dbReference>
<dbReference type="FunFam" id="3.30.2460.20:FF:000001">
    <property type="entry name" value="Wnt homolog"/>
    <property type="match status" value="1"/>
</dbReference>
<dbReference type="OMA" id="IHTCKPH"/>
<dbReference type="AlphaFoldDB" id="A7S3E5"/>
<dbReference type="PhylomeDB" id="A7S3E5"/>
<evidence type="ECO:0000256" key="1">
    <source>
        <dbReference type="ARBA" id="ARBA00004498"/>
    </source>
</evidence>
<keyword evidence="14" id="KW-1185">Reference proteome</keyword>
<sequence length="359" mass="39846">MAPAKARLGLLVLLILLYFPRKTESHWWLISQVFALGAKVMCNSITGLISIQRQMCLDNPDVMVSIGKGAKLGVEECQHQFRDQRWNCSTVNGDATVFGKVMRRASRETAFVYAISSAGVVHEVTRSCSLGELKDCSCRNKKGRSRKGFEWGGCSDNIQYGLNFAKAFVDSREVEKDARALMNLHNNHVGRRVVKTNMSLDCKCHGVSGSCSVRTCWKSISSFRIVGQHLREKYTTAVQVTVGQSGGELTNAEVSYKKPSRDDLVYLEDSPNYCMVDSNTGSLGTSGRECNGSASDTTGACSLLCCGRGFNTIQIEEEYKCHCKFHWCCYVKCQTCRRTTLAGSEIEKIRPSPKPCFKI</sequence>
<evidence type="ECO:0000256" key="9">
    <source>
        <dbReference type="ARBA" id="ARBA00023180"/>
    </source>
</evidence>
<keyword evidence="3 11" id="KW-0217">Developmental protein</keyword>
<evidence type="ECO:0000256" key="12">
    <source>
        <dbReference type="SAM" id="SignalP"/>
    </source>
</evidence>
<dbReference type="SMART" id="SM00097">
    <property type="entry name" value="WNT1"/>
    <property type="match status" value="1"/>
</dbReference>
<protein>
    <recommendedName>
        <fullName evidence="11">Protein Wnt</fullName>
    </recommendedName>
</protein>
<dbReference type="eggNOG" id="KOG3913">
    <property type="taxonomic scope" value="Eukaryota"/>
</dbReference>
<accession>A7S3E5</accession>
<dbReference type="STRING" id="45351.A7S3E5"/>
<feature type="chain" id="PRO_5002711717" description="Protein Wnt" evidence="12">
    <location>
        <begin position="26"/>
        <end position="359"/>
    </location>
</feature>
<evidence type="ECO:0000256" key="6">
    <source>
        <dbReference type="ARBA" id="ARBA00022687"/>
    </source>
</evidence>
<dbReference type="Gene3D" id="3.30.2460.20">
    <property type="match status" value="1"/>
</dbReference>
<keyword evidence="10" id="KW-0449">Lipoprotein</keyword>
<keyword evidence="6 11" id="KW-0879">Wnt signaling pathway</keyword>
<dbReference type="InterPro" id="IPR009140">
    <property type="entry name" value="Wnt2"/>
</dbReference>
<dbReference type="GO" id="GO:0048513">
    <property type="term" value="P:animal organ development"/>
    <property type="evidence" value="ECO:0007669"/>
    <property type="project" value="UniProtKB-ARBA"/>
</dbReference>
<evidence type="ECO:0000256" key="10">
    <source>
        <dbReference type="ARBA" id="ARBA00023288"/>
    </source>
</evidence>
<dbReference type="PRINTS" id="PR01842">
    <property type="entry name" value="WNT2PROTEIN"/>
</dbReference>
<keyword evidence="4" id="KW-0964">Secreted</keyword>
<dbReference type="FunCoup" id="A7S3E5">
    <property type="interactions" value="44"/>
</dbReference>
<dbReference type="GO" id="GO:0005109">
    <property type="term" value="F:frizzled binding"/>
    <property type="evidence" value="ECO:0000318"/>
    <property type="project" value="GO_Central"/>
</dbReference>
<dbReference type="InterPro" id="IPR043158">
    <property type="entry name" value="Wnt_C"/>
</dbReference>
<evidence type="ECO:0000313" key="13">
    <source>
        <dbReference type="EMBL" id="EDO41710.1"/>
    </source>
</evidence>
<evidence type="ECO:0000256" key="2">
    <source>
        <dbReference type="ARBA" id="ARBA00005683"/>
    </source>
</evidence>
<comment type="function">
    <text evidence="11">Ligand for members of the frizzled family of seven transmembrane receptors.</text>
</comment>
<dbReference type="GO" id="GO:0030182">
    <property type="term" value="P:neuron differentiation"/>
    <property type="evidence" value="ECO:0000318"/>
    <property type="project" value="GO_Central"/>
</dbReference>
<comment type="similarity">
    <text evidence="2 11">Belongs to the Wnt family.</text>
</comment>
<dbReference type="PRINTS" id="PR01349">
    <property type="entry name" value="WNTPROTEIN"/>
</dbReference>
<dbReference type="GO" id="GO:0060070">
    <property type="term" value="P:canonical Wnt signaling pathway"/>
    <property type="evidence" value="ECO:0000318"/>
    <property type="project" value="GO_Central"/>
</dbReference>
<name>A7S3E5_NEMVE</name>
<gene>
    <name evidence="13" type="ORF">NEMVEDRAFT_v1g242584</name>
</gene>
<proteinExistence type="inferred from homology"/>
<evidence type="ECO:0000256" key="4">
    <source>
        <dbReference type="ARBA" id="ARBA00022525"/>
    </source>
</evidence>
<dbReference type="PROSITE" id="PS00246">
    <property type="entry name" value="WNT1"/>
    <property type="match status" value="1"/>
</dbReference>
<evidence type="ECO:0000256" key="7">
    <source>
        <dbReference type="ARBA" id="ARBA00022729"/>
    </source>
</evidence>
<dbReference type="GO" id="GO:0005615">
    <property type="term" value="C:extracellular space"/>
    <property type="evidence" value="ECO:0000318"/>
    <property type="project" value="GO_Central"/>
</dbReference>
<dbReference type="InterPro" id="IPR005817">
    <property type="entry name" value="Wnt"/>
</dbReference>
<dbReference type="Pfam" id="PF00110">
    <property type="entry name" value="wnt"/>
    <property type="match status" value="1"/>
</dbReference>
<keyword evidence="9" id="KW-0325">Glycoprotein</keyword>